<keyword evidence="1 4" id="KW-0378">Hydrolase</keyword>
<dbReference type="InterPro" id="IPR050789">
    <property type="entry name" value="Diverse_Enzym_Activities"/>
</dbReference>
<dbReference type="EC" id="3.1.1.-" evidence="4"/>
<dbReference type="Pfam" id="PF00144">
    <property type="entry name" value="Beta-lactamase"/>
    <property type="match status" value="1"/>
</dbReference>
<sequence precursor="true">MIRSFATKLLPLFIITASLAASSEAQTMKPVTAADLSPQLDKIVIDGITKQNYPGATLIVGQKGRIIHAQAYGKQTYQPNAPKVQLDTIFDMASCSKVVGTTTATLLNLQDKKFKLSTPIYQLVPEYDKPDKTQITVKDLLTHVSGIKAYTAASLAEKKRTEGQSKADALIAHYASLPLNSKTGTKYEYSCLNFQTLARLNENATGIRNEDLLIDRVFNPLRMNDTRYVLSDAQVKRTTPSHRKPDGTLVRRIVHDPLASYHGSANNCPGNAGLFSTAPDLTKYCQMILANGNYNGKQIINANIVKDASKPQTPRNVNEDRGLGFDVWEAKSYVTPLNNKPGRYVIGHTGYTGTFLWLDTYTDTYIIFLTNRCLTAKGEKMKSVNPQRRAVTQAVLKSLPQYKKFF</sequence>
<feature type="domain" description="Beta-lactamase-related" evidence="3">
    <location>
        <begin position="40"/>
        <end position="373"/>
    </location>
</feature>
<organism evidence="4 5">
    <name type="scientific">Poriferisphaera corsica</name>
    <dbReference type="NCBI Taxonomy" id="2528020"/>
    <lineage>
        <taxon>Bacteria</taxon>
        <taxon>Pseudomonadati</taxon>
        <taxon>Planctomycetota</taxon>
        <taxon>Phycisphaerae</taxon>
        <taxon>Phycisphaerales</taxon>
        <taxon>Phycisphaeraceae</taxon>
        <taxon>Poriferisphaera</taxon>
    </lineage>
</organism>
<dbReference type="OrthoDB" id="9801061at2"/>
<feature type="chain" id="PRO_5022106869" evidence="2">
    <location>
        <begin position="21"/>
        <end position="406"/>
    </location>
</feature>
<name>A0A517YTL9_9BACT</name>
<dbReference type="InterPro" id="IPR001466">
    <property type="entry name" value="Beta-lactam-related"/>
</dbReference>
<keyword evidence="2" id="KW-0732">Signal</keyword>
<proteinExistence type="predicted"/>
<dbReference type="EMBL" id="CP036425">
    <property type="protein sequence ID" value="QDU33575.1"/>
    <property type="molecule type" value="Genomic_DNA"/>
</dbReference>
<evidence type="ECO:0000256" key="2">
    <source>
        <dbReference type="SAM" id="SignalP"/>
    </source>
</evidence>
<dbReference type="RefSeq" id="WP_145076720.1">
    <property type="nucleotide sequence ID" value="NZ_CP036425.1"/>
</dbReference>
<evidence type="ECO:0000313" key="4">
    <source>
        <dbReference type="EMBL" id="QDU33575.1"/>
    </source>
</evidence>
<keyword evidence="5" id="KW-1185">Reference proteome</keyword>
<dbReference type="Gene3D" id="3.40.710.10">
    <property type="entry name" value="DD-peptidase/beta-lactamase superfamily"/>
    <property type="match status" value="1"/>
</dbReference>
<accession>A0A517YTL9</accession>
<dbReference type="KEGG" id="pcor:KS4_16260"/>
<feature type="signal peptide" evidence="2">
    <location>
        <begin position="1"/>
        <end position="20"/>
    </location>
</feature>
<dbReference type="PANTHER" id="PTHR43283:SF11">
    <property type="entry name" value="BETA-LACTAMASE-RELATED DOMAIN-CONTAINING PROTEIN"/>
    <property type="match status" value="1"/>
</dbReference>
<dbReference type="AlphaFoldDB" id="A0A517YTL9"/>
<evidence type="ECO:0000313" key="5">
    <source>
        <dbReference type="Proteomes" id="UP000317369"/>
    </source>
</evidence>
<evidence type="ECO:0000259" key="3">
    <source>
        <dbReference type="Pfam" id="PF00144"/>
    </source>
</evidence>
<evidence type="ECO:0000256" key="1">
    <source>
        <dbReference type="ARBA" id="ARBA00022801"/>
    </source>
</evidence>
<dbReference type="InterPro" id="IPR012338">
    <property type="entry name" value="Beta-lactam/transpept-like"/>
</dbReference>
<dbReference type="PANTHER" id="PTHR43283">
    <property type="entry name" value="BETA-LACTAMASE-RELATED"/>
    <property type="match status" value="1"/>
</dbReference>
<dbReference type="Proteomes" id="UP000317369">
    <property type="component" value="Chromosome"/>
</dbReference>
<dbReference type="GO" id="GO:0016787">
    <property type="term" value="F:hydrolase activity"/>
    <property type="evidence" value="ECO:0007669"/>
    <property type="project" value="UniProtKB-KW"/>
</dbReference>
<gene>
    <name evidence="4" type="primary">estB</name>
    <name evidence="4" type="ORF">KS4_16260</name>
</gene>
<dbReference type="SUPFAM" id="SSF56601">
    <property type="entry name" value="beta-lactamase/transpeptidase-like"/>
    <property type="match status" value="1"/>
</dbReference>
<protein>
    <submittedName>
        <fullName evidence="4">Esterase EstB</fullName>
        <ecNumber evidence="4">3.1.1.-</ecNumber>
    </submittedName>
</protein>
<reference evidence="4 5" key="1">
    <citation type="submission" date="2019-02" db="EMBL/GenBank/DDBJ databases">
        <title>Deep-cultivation of Planctomycetes and their phenomic and genomic characterization uncovers novel biology.</title>
        <authorList>
            <person name="Wiegand S."/>
            <person name="Jogler M."/>
            <person name="Boedeker C."/>
            <person name="Pinto D."/>
            <person name="Vollmers J."/>
            <person name="Rivas-Marin E."/>
            <person name="Kohn T."/>
            <person name="Peeters S.H."/>
            <person name="Heuer A."/>
            <person name="Rast P."/>
            <person name="Oberbeckmann S."/>
            <person name="Bunk B."/>
            <person name="Jeske O."/>
            <person name="Meyerdierks A."/>
            <person name="Storesund J.E."/>
            <person name="Kallscheuer N."/>
            <person name="Luecker S."/>
            <person name="Lage O.M."/>
            <person name="Pohl T."/>
            <person name="Merkel B.J."/>
            <person name="Hornburger P."/>
            <person name="Mueller R.-W."/>
            <person name="Bruemmer F."/>
            <person name="Labrenz M."/>
            <person name="Spormann A.M."/>
            <person name="Op den Camp H."/>
            <person name="Overmann J."/>
            <person name="Amann R."/>
            <person name="Jetten M.S.M."/>
            <person name="Mascher T."/>
            <person name="Medema M.H."/>
            <person name="Devos D.P."/>
            <person name="Kaster A.-K."/>
            <person name="Ovreas L."/>
            <person name="Rohde M."/>
            <person name="Galperin M.Y."/>
            <person name="Jogler C."/>
        </authorList>
    </citation>
    <scope>NUCLEOTIDE SEQUENCE [LARGE SCALE GENOMIC DNA]</scope>
    <source>
        <strain evidence="4 5">KS4</strain>
    </source>
</reference>